<feature type="non-terminal residue" evidence="2">
    <location>
        <position position="1"/>
    </location>
</feature>
<dbReference type="PANTHER" id="PTHR35767">
    <property type="entry name" value="HAPLESS PROTEIN"/>
    <property type="match status" value="1"/>
</dbReference>
<dbReference type="AlphaFoldDB" id="A0A1D1YXB5"/>
<evidence type="ECO:0000313" key="2">
    <source>
        <dbReference type="EMBL" id="JAT59313.1"/>
    </source>
</evidence>
<evidence type="ECO:0000256" key="1">
    <source>
        <dbReference type="SAM" id="MobiDB-lite"/>
    </source>
</evidence>
<dbReference type="Gene3D" id="3.30.160.60">
    <property type="entry name" value="Classic Zinc Finger"/>
    <property type="match status" value="1"/>
</dbReference>
<dbReference type="EMBL" id="GDJX01008623">
    <property type="protein sequence ID" value="JAT59313.1"/>
    <property type="molecule type" value="Transcribed_RNA"/>
</dbReference>
<feature type="compositionally biased region" description="Pro residues" evidence="1">
    <location>
        <begin position="1"/>
        <end position="10"/>
    </location>
</feature>
<accession>A0A1D1YXB5</accession>
<sequence length="335" mass="35980">PGPPCPPNPPALNSDERALPPERPSSSLEADLAADLDEAQCSQFSIRDYVFASRSKDIGTNWPFPQQLLQLCLKHGVRDLLPPFEPPDAVRARCSEKCEEAGHPVVCSKVEGTQTEVDHIGIGRTDLLDGVSDAVEHDVSPPTHLSALGSSNQPQNPLSEEKSPVVRAVDSENNSIHGEVGFKVISHDHGGSIPSSVVEYLGSVQDARCVSESSSVEVASPLTEEIKNLGELSVEKCGLIVKFCGTPEPNRTEDTVSNLSSVSDSMASKVCPVCKVFSSTSNTTLNAHIDQCLSAECSAKRVVINFSQNKVKPKKKRSMEEICAIAPRCTLEDLD</sequence>
<name>A0A1D1YXB5_9ARAE</name>
<organism evidence="2">
    <name type="scientific">Anthurium amnicola</name>
    <dbReference type="NCBI Taxonomy" id="1678845"/>
    <lineage>
        <taxon>Eukaryota</taxon>
        <taxon>Viridiplantae</taxon>
        <taxon>Streptophyta</taxon>
        <taxon>Embryophyta</taxon>
        <taxon>Tracheophyta</taxon>
        <taxon>Spermatophyta</taxon>
        <taxon>Magnoliopsida</taxon>
        <taxon>Liliopsida</taxon>
        <taxon>Araceae</taxon>
        <taxon>Pothoideae</taxon>
        <taxon>Potheae</taxon>
        <taxon>Anthurium</taxon>
    </lineage>
</organism>
<feature type="non-terminal residue" evidence="2">
    <location>
        <position position="335"/>
    </location>
</feature>
<feature type="compositionally biased region" description="Polar residues" evidence="1">
    <location>
        <begin position="148"/>
        <end position="158"/>
    </location>
</feature>
<reference evidence="2" key="1">
    <citation type="submission" date="2015-07" db="EMBL/GenBank/DDBJ databases">
        <title>Transcriptome Assembly of Anthurium amnicola.</title>
        <authorList>
            <person name="Suzuki J."/>
        </authorList>
    </citation>
    <scope>NUCLEOTIDE SEQUENCE</scope>
</reference>
<dbReference type="PANTHER" id="PTHR35767:SF1">
    <property type="entry name" value="HAPLESS PROTEIN"/>
    <property type="match status" value="1"/>
</dbReference>
<proteinExistence type="predicted"/>
<gene>
    <name evidence="2" type="primary">cobB2_1</name>
    <name evidence="2" type="ORF">g.15889</name>
</gene>
<feature type="region of interest" description="Disordered" evidence="1">
    <location>
        <begin position="135"/>
        <end position="164"/>
    </location>
</feature>
<feature type="region of interest" description="Disordered" evidence="1">
    <location>
        <begin position="1"/>
        <end position="28"/>
    </location>
</feature>
<protein>
    <submittedName>
        <fullName evidence="2">NAD-dependent deacetylase 2</fullName>
    </submittedName>
</protein>